<evidence type="ECO:0000313" key="1">
    <source>
        <dbReference type="EMBL" id="KAL1564087.1"/>
    </source>
</evidence>
<accession>A0ABD1I6L3</accession>
<comment type="caution">
    <text evidence="1">The sequence shown here is derived from an EMBL/GenBank/DDBJ whole genome shotgun (WGS) entry which is preliminary data.</text>
</comment>
<keyword evidence="2" id="KW-1185">Reference proteome</keyword>
<reference evidence="1 2" key="1">
    <citation type="submission" date="2024-06" db="EMBL/GenBank/DDBJ databases">
        <title>A chromosome level genome sequence of Diviner's sage (Salvia divinorum).</title>
        <authorList>
            <person name="Ford S.A."/>
            <person name="Ro D.-K."/>
            <person name="Ness R.W."/>
            <person name="Phillips M.A."/>
        </authorList>
    </citation>
    <scope>NUCLEOTIDE SEQUENCE [LARGE SCALE GENOMIC DNA]</scope>
    <source>
        <strain evidence="1">SAF-2024a</strain>
        <tissue evidence="1">Leaf</tissue>
    </source>
</reference>
<organism evidence="1 2">
    <name type="scientific">Salvia divinorum</name>
    <name type="common">Maria pastora</name>
    <name type="synonym">Diviner's sage</name>
    <dbReference type="NCBI Taxonomy" id="28513"/>
    <lineage>
        <taxon>Eukaryota</taxon>
        <taxon>Viridiplantae</taxon>
        <taxon>Streptophyta</taxon>
        <taxon>Embryophyta</taxon>
        <taxon>Tracheophyta</taxon>
        <taxon>Spermatophyta</taxon>
        <taxon>Magnoliopsida</taxon>
        <taxon>eudicotyledons</taxon>
        <taxon>Gunneridae</taxon>
        <taxon>Pentapetalae</taxon>
        <taxon>asterids</taxon>
        <taxon>lamiids</taxon>
        <taxon>Lamiales</taxon>
        <taxon>Lamiaceae</taxon>
        <taxon>Nepetoideae</taxon>
        <taxon>Mentheae</taxon>
        <taxon>Salviinae</taxon>
        <taxon>Salvia</taxon>
        <taxon>Salvia subgen. Calosphace</taxon>
    </lineage>
</organism>
<gene>
    <name evidence="1" type="ORF">AAHA92_06490</name>
</gene>
<dbReference type="Proteomes" id="UP001567538">
    <property type="component" value="Unassembled WGS sequence"/>
</dbReference>
<evidence type="ECO:0000313" key="2">
    <source>
        <dbReference type="Proteomes" id="UP001567538"/>
    </source>
</evidence>
<protein>
    <submittedName>
        <fullName evidence="1">Uncharacterized protein</fullName>
    </submittedName>
</protein>
<name>A0ABD1I6L3_SALDI</name>
<dbReference type="EMBL" id="JBEAFC010000003">
    <property type="protein sequence ID" value="KAL1564087.1"/>
    <property type="molecule type" value="Genomic_DNA"/>
</dbReference>
<dbReference type="AlphaFoldDB" id="A0ABD1I6L3"/>
<proteinExistence type="predicted"/>
<sequence>MITETPGGYRLVVGWRRGLAIQSSRRRCSGPPSSRSTAVAVGHRISLATHRLSPLQLSFRASPRVGRRRSLKTRSPRRLCPASAARSKSWFGSPDAKLKVTGAQDIAIEKVRSVRRGCSGLSGVSAHGCPT</sequence>